<keyword evidence="3" id="KW-0547">Nucleotide-binding</keyword>
<evidence type="ECO:0000313" key="9">
    <source>
        <dbReference type="Proteomes" id="UP001500339"/>
    </source>
</evidence>
<dbReference type="InterPro" id="IPR003607">
    <property type="entry name" value="HD/PDEase_dom"/>
</dbReference>
<dbReference type="Pfam" id="PF01966">
    <property type="entry name" value="HD"/>
    <property type="match status" value="1"/>
</dbReference>
<dbReference type="PROSITE" id="PS51831">
    <property type="entry name" value="HD"/>
    <property type="match status" value="1"/>
</dbReference>
<evidence type="ECO:0000256" key="3">
    <source>
        <dbReference type="ARBA" id="ARBA00022741"/>
    </source>
</evidence>
<dbReference type="Proteomes" id="UP001500339">
    <property type="component" value="Unassembled WGS sequence"/>
</dbReference>
<dbReference type="RefSeq" id="WP_343766419.1">
    <property type="nucleotide sequence ID" value="NZ_BAAACF010000001.1"/>
</dbReference>
<dbReference type="EC" id="3.6.1.41" evidence="1"/>
<proteinExistence type="predicted"/>
<dbReference type="SUPFAM" id="SSF109604">
    <property type="entry name" value="HD-domain/PDEase-like"/>
    <property type="match status" value="1"/>
</dbReference>
<dbReference type="InterPro" id="IPR006675">
    <property type="entry name" value="HDIG_dom"/>
</dbReference>
<dbReference type="CDD" id="cd00077">
    <property type="entry name" value="HDc"/>
    <property type="match status" value="1"/>
</dbReference>
<evidence type="ECO:0000256" key="2">
    <source>
        <dbReference type="ARBA" id="ARBA00022723"/>
    </source>
</evidence>
<dbReference type="NCBIfam" id="TIGR00488">
    <property type="entry name" value="bis(5'-nucleosyl)-tetraphosphatase (symmetrical) YqeK"/>
    <property type="match status" value="1"/>
</dbReference>
<comment type="catalytic activity">
    <reaction evidence="6">
        <text>P(1),P(4)-bis(5'-adenosyl) tetraphosphate + H2O = 2 ADP + 2 H(+)</text>
        <dbReference type="Rhea" id="RHEA:24252"/>
        <dbReference type="ChEBI" id="CHEBI:15377"/>
        <dbReference type="ChEBI" id="CHEBI:15378"/>
        <dbReference type="ChEBI" id="CHEBI:58141"/>
        <dbReference type="ChEBI" id="CHEBI:456216"/>
        <dbReference type="EC" id="3.6.1.41"/>
    </reaction>
</comment>
<keyword evidence="4" id="KW-0378">Hydrolase</keyword>
<keyword evidence="2" id="KW-0479">Metal-binding</keyword>
<dbReference type="SMART" id="SM00471">
    <property type="entry name" value="HDc"/>
    <property type="match status" value="1"/>
</dbReference>
<protein>
    <recommendedName>
        <fullName evidence="1">bis(5'-nucleosyl)-tetraphosphatase (symmetrical)</fullName>
        <ecNumber evidence="1">3.6.1.41</ecNumber>
    </recommendedName>
</protein>
<dbReference type="EMBL" id="BAAACF010000001">
    <property type="protein sequence ID" value="GAA0718715.1"/>
    <property type="molecule type" value="Genomic_DNA"/>
</dbReference>
<name>A0ABN1IPG9_9CLOT</name>
<dbReference type="InterPro" id="IPR005249">
    <property type="entry name" value="YqeK"/>
</dbReference>
<dbReference type="InterPro" id="IPR051094">
    <property type="entry name" value="Diverse_Catalytic_Enzymes"/>
</dbReference>
<dbReference type="InterPro" id="IPR006674">
    <property type="entry name" value="HD_domain"/>
</dbReference>
<reference evidence="8 9" key="1">
    <citation type="journal article" date="2019" name="Int. J. Syst. Evol. Microbiol.">
        <title>The Global Catalogue of Microorganisms (GCM) 10K type strain sequencing project: providing services to taxonomists for standard genome sequencing and annotation.</title>
        <authorList>
            <consortium name="The Broad Institute Genomics Platform"/>
            <consortium name="The Broad Institute Genome Sequencing Center for Infectious Disease"/>
            <person name="Wu L."/>
            <person name="Ma J."/>
        </authorList>
    </citation>
    <scope>NUCLEOTIDE SEQUENCE [LARGE SCALE GENOMIC DNA]</scope>
    <source>
        <strain evidence="8 9">JCM 1405</strain>
    </source>
</reference>
<evidence type="ECO:0000256" key="1">
    <source>
        <dbReference type="ARBA" id="ARBA00012506"/>
    </source>
</evidence>
<organism evidence="8 9">
    <name type="scientific">Clostridium malenominatum</name>
    <dbReference type="NCBI Taxonomy" id="1539"/>
    <lineage>
        <taxon>Bacteria</taxon>
        <taxon>Bacillati</taxon>
        <taxon>Bacillota</taxon>
        <taxon>Clostridia</taxon>
        <taxon>Eubacteriales</taxon>
        <taxon>Clostridiaceae</taxon>
        <taxon>Clostridium</taxon>
    </lineage>
</organism>
<gene>
    <name evidence="8" type="primary">yqeK</name>
    <name evidence="8" type="ORF">GCM10008905_05820</name>
</gene>
<dbReference type="Gene3D" id="1.10.3210.10">
    <property type="entry name" value="Hypothetical protein af1432"/>
    <property type="match status" value="1"/>
</dbReference>
<keyword evidence="9" id="KW-1185">Reference proteome</keyword>
<dbReference type="NCBIfam" id="TIGR00277">
    <property type="entry name" value="HDIG"/>
    <property type="match status" value="1"/>
</dbReference>
<evidence type="ECO:0000256" key="4">
    <source>
        <dbReference type="ARBA" id="ARBA00022801"/>
    </source>
</evidence>
<dbReference type="PANTHER" id="PTHR35795">
    <property type="entry name" value="SLR1885 PROTEIN"/>
    <property type="match status" value="1"/>
</dbReference>
<evidence type="ECO:0000256" key="5">
    <source>
        <dbReference type="ARBA" id="ARBA00023004"/>
    </source>
</evidence>
<keyword evidence="5" id="KW-0408">Iron</keyword>
<evidence type="ECO:0000259" key="7">
    <source>
        <dbReference type="PROSITE" id="PS51831"/>
    </source>
</evidence>
<comment type="caution">
    <text evidence="8">The sequence shown here is derived from an EMBL/GenBank/DDBJ whole genome shotgun (WGS) entry which is preliminary data.</text>
</comment>
<dbReference type="PANTHER" id="PTHR35795:SF1">
    <property type="entry name" value="BIS(5'-NUCLEOSYL)-TETRAPHOSPHATASE, SYMMETRICAL"/>
    <property type="match status" value="1"/>
</dbReference>
<accession>A0ABN1IPG9</accession>
<evidence type="ECO:0000313" key="8">
    <source>
        <dbReference type="EMBL" id="GAA0718715.1"/>
    </source>
</evidence>
<sequence>MWSQESMEVFLKEKLDPKRYQHSISVKETAKSMAKYFRVNEDKAAIAGLIHDCAKGLNSYELINLVRKNGYKIDEVSERSPQLLHGLAGAIIARDTMGIRDDEIFNAIAYHTTGRKNMTMLEKIIYLADYIEPLRRYSGVEEIRELTYKNIDKAMVKSFDLTIKYIVERGQMLHINTVEGRNYLLKIVGE</sequence>
<evidence type="ECO:0000256" key="6">
    <source>
        <dbReference type="ARBA" id="ARBA00049417"/>
    </source>
</evidence>
<feature type="domain" description="HD" evidence="7">
    <location>
        <begin position="19"/>
        <end position="134"/>
    </location>
</feature>